<dbReference type="InterPro" id="IPR050951">
    <property type="entry name" value="Retrovirus_Pol_polyprotein"/>
</dbReference>
<dbReference type="GO" id="GO:0003676">
    <property type="term" value="F:nucleic acid binding"/>
    <property type="evidence" value="ECO:0007669"/>
    <property type="project" value="InterPro"/>
</dbReference>
<dbReference type="CDD" id="cd01647">
    <property type="entry name" value="RT_LTR"/>
    <property type="match status" value="1"/>
</dbReference>
<protein>
    <submittedName>
        <fullName evidence="4">DNA/RNA polymerases superfamily protein</fullName>
    </submittedName>
</protein>
<dbReference type="InterPro" id="IPR056924">
    <property type="entry name" value="SH3_Tf2-1"/>
</dbReference>
<feature type="domain" description="Reverse transcriptase" evidence="2">
    <location>
        <begin position="188"/>
        <end position="258"/>
    </location>
</feature>
<accession>A0A5B6VMF1</accession>
<dbReference type="Pfam" id="PF24626">
    <property type="entry name" value="SH3_Tf2-1"/>
    <property type="match status" value="1"/>
</dbReference>
<dbReference type="InterPro" id="IPR043502">
    <property type="entry name" value="DNA/RNA_pol_sf"/>
</dbReference>
<dbReference type="FunFam" id="3.30.70.270:FF:000020">
    <property type="entry name" value="Transposon Tf2-6 polyprotein-like Protein"/>
    <property type="match status" value="1"/>
</dbReference>
<evidence type="ECO:0000256" key="1">
    <source>
        <dbReference type="SAM" id="MobiDB-lite"/>
    </source>
</evidence>
<dbReference type="Proteomes" id="UP000325315">
    <property type="component" value="Unassembled WGS sequence"/>
</dbReference>
<feature type="compositionally biased region" description="Polar residues" evidence="1">
    <location>
        <begin position="34"/>
        <end position="43"/>
    </location>
</feature>
<dbReference type="EMBL" id="SMMG02000006">
    <property type="protein sequence ID" value="KAA3470237.1"/>
    <property type="molecule type" value="Genomic_DNA"/>
</dbReference>
<dbReference type="PANTHER" id="PTHR37984:SF5">
    <property type="entry name" value="PROTEIN NYNRIN-LIKE"/>
    <property type="match status" value="1"/>
</dbReference>
<dbReference type="InterPro" id="IPR043128">
    <property type="entry name" value="Rev_trsase/Diguanyl_cyclase"/>
</dbReference>
<evidence type="ECO:0000259" key="2">
    <source>
        <dbReference type="Pfam" id="PF00078"/>
    </source>
</evidence>
<dbReference type="InterPro" id="IPR000477">
    <property type="entry name" value="RT_dom"/>
</dbReference>
<dbReference type="PANTHER" id="PTHR37984">
    <property type="entry name" value="PROTEIN CBG26694"/>
    <property type="match status" value="1"/>
</dbReference>
<proteinExistence type="predicted"/>
<dbReference type="Gene3D" id="3.10.10.10">
    <property type="entry name" value="HIV Type 1 Reverse Transcriptase, subunit A, domain 1"/>
    <property type="match status" value="1"/>
</dbReference>
<dbReference type="InterPro" id="IPR036397">
    <property type="entry name" value="RNaseH_sf"/>
</dbReference>
<evidence type="ECO:0000313" key="4">
    <source>
        <dbReference type="EMBL" id="KAA3470237.1"/>
    </source>
</evidence>
<comment type="caution">
    <text evidence="4">The sequence shown here is derived from an EMBL/GenBank/DDBJ whole genome shotgun (WGS) entry which is preliminary data.</text>
</comment>
<organism evidence="4 5">
    <name type="scientific">Gossypium australe</name>
    <dbReference type="NCBI Taxonomy" id="47621"/>
    <lineage>
        <taxon>Eukaryota</taxon>
        <taxon>Viridiplantae</taxon>
        <taxon>Streptophyta</taxon>
        <taxon>Embryophyta</taxon>
        <taxon>Tracheophyta</taxon>
        <taxon>Spermatophyta</taxon>
        <taxon>Magnoliopsida</taxon>
        <taxon>eudicotyledons</taxon>
        <taxon>Gunneridae</taxon>
        <taxon>Pentapetalae</taxon>
        <taxon>rosids</taxon>
        <taxon>malvids</taxon>
        <taxon>Malvales</taxon>
        <taxon>Malvaceae</taxon>
        <taxon>Malvoideae</taxon>
        <taxon>Gossypium</taxon>
    </lineage>
</organism>
<dbReference type="Pfam" id="PF00078">
    <property type="entry name" value="RVT_1"/>
    <property type="match status" value="1"/>
</dbReference>
<feature type="region of interest" description="Disordered" evidence="1">
    <location>
        <begin position="34"/>
        <end position="61"/>
    </location>
</feature>
<dbReference type="OrthoDB" id="2013610at2759"/>
<evidence type="ECO:0000259" key="3">
    <source>
        <dbReference type="Pfam" id="PF24626"/>
    </source>
</evidence>
<dbReference type="Gene3D" id="3.30.420.10">
    <property type="entry name" value="Ribonuclease H-like superfamily/Ribonuclease H"/>
    <property type="match status" value="1"/>
</dbReference>
<keyword evidence="5" id="KW-1185">Reference proteome</keyword>
<dbReference type="InterPro" id="IPR012337">
    <property type="entry name" value="RNaseH-like_sf"/>
</dbReference>
<reference evidence="5" key="1">
    <citation type="journal article" date="2019" name="Plant Biotechnol. J.">
        <title>Genome sequencing of the Australian wild diploid species Gossypium australe highlights disease resistance and delayed gland morphogenesis.</title>
        <authorList>
            <person name="Cai Y."/>
            <person name="Cai X."/>
            <person name="Wang Q."/>
            <person name="Wang P."/>
            <person name="Zhang Y."/>
            <person name="Cai C."/>
            <person name="Xu Y."/>
            <person name="Wang K."/>
            <person name="Zhou Z."/>
            <person name="Wang C."/>
            <person name="Geng S."/>
            <person name="Li B."/>
            <person name="Dong Q."/>
            <person name="Hou Y."/>
            <person name="Wang H."/>
            <person name="Ai P."/>
            <person name="Liu Z."/>
            <person name="Yi F."/>
            <person name="Sun M."/>
            <person name="An G."/>
            <person name="Cheng J."/>
            <person name="Zhang Y."/>
            <person name="Shi Q."/>
            <person name="Xie Y."/>
            <person name="Shi X."/>
            <person name="Chang Y."/>
            <person name="Huang F."/>
            <person name="Chen Y."/>
            <person name="Hong S."/>
            <person name="Mi L."/>
            <person name="Sun Q."/>
            <person name="Zhang L."/>
            <person name="Zhou B."/>
            <person name="Peng R."/>
            <person name="Zhang X."/>
            <person name="Liu F."/>
        </authorList>
    </citation>
    <scope>NUCLEOTIDE SEQUENCE [LARGE SCALE GENOMIC DNA]</scope>
    <source>
        <strain evidence="5">cv. PA1801</strain>
    </source>
</reference>
<feature type="domain" description="Tf2-1-like SH3-like" evidence="3">
    <location>
        <begin position="608"/>
        <end position="642"/>
    </location>
</feature>
<dbReference type="Gene3D" id="3.30.70.270">
    <property type="match status" value="2"/>
</dbReference>
<dbReference type="SUPFAM" id="SSF56672">
    <property type="entry name" value="DNA/RNA polymerases"/>
    <property type="match status" value="1"/>
</dbReference>
<dbReference type="AlphaFoldDB" id="A0A5B6VMF1"/>
<dbReference type="SUPFAM" id="SSF53098">
    <property type="entry name" value="Ribonuclease H-like"/>
    <property type="match status" value="1"/>
</dbReference>
<gene>
    <name evidence="4" type="ORF">EPI10_015965</name>
</gene>
<name>A0A5B6VMF1_9ROSI</name>
<sequence length="681" mass="78161">MNKSFQSSSKKSRDMHTRQMLQLGIPTEIVGSNIQNVRSSNTAARGRPVRDTGNGTSNKGVSKDLIVRSEVKAPARAYFIRAREVASSPDVNTGTFSLYDTIVGHCFPADLMLFPFDEFDVILGMDEAGELPIVILSMSAQKDCTDIDTLYRMAPTELKELKSQLQELTDKGFARPSFSLRGAPVLFVKKKYGSMRLCIDYRQLNKVTIKNKYPLLRIDDLFDQLKGATVFSKIDLRSGYYQLRVKDSDVPKTPFRTRFLGHIVSGDGIRVDPSKISAIVDWKLSMNVSEVRSFLGLAGYYSRFVKGFSMITTHMTRLLQKDVKFEWSEKCQKSFEQLKALLTEAPVLVQSESGKKFVIFSVASLKSWMCVDARGQGDSLCLETKDLNLRQRRWLELLKDYELVIDYHLGKANVVANALSRKFLFALKAMNTRLNLSDDGSILDDFRARPDLCTERITMDFVTSLPLTPKKKDVVWVAVDRLTKSAHFILDRDPRFTSRFWKKLQEALGTKLNFSTAFHPQTDGQSERTIQFQSSIKMAPYETLYGRKCRTPLYWIELNKRQIRGIDLVRETEEKVKVIRDCLKAALDRQKSYVDLKRKEIEFQVGDKVIERIWPVAYRLALPTELERIHNVFHVLMLKRYRSDPLHVISPTEIEIRPDMTYGEELIKILAREVKSWEIKA</sequence>
<evidence type="ECO:0000313" key="5">
    <source>
        <dbReference type="Proteomes" id="UP000325315"/>
    </source>
</evidence>